<name>A0A9W6GL26_9FUSO</name>
<dbReference type="InterPro" id="IPR015985">
    <property type="entry name" value="TehB-like_dom"/>
</dbReference>
<dbReference type="Proteomes" id="UP001144471">
    <property type="component" value="Unassembled WGS sequence"/>
</dbReference>
<dbReference type="AlphaFoldDB" id="A0A9W6GL26"/>
<evidence type="ECO:0000259" key="2">
    <source>
        <dbReference type="Pfam" id="PF03848"/>
    </source>
</evidence>
<evidence type="ECO:0000313" key="3">
    <source>
        <dbReference type="EMBL" id="GLI55920.1"/>
    </source>
</evidence>
<dbReference type="InterPro" id="IPR029063">
    <property type="entry name" value="SAM-dependent_MTases_sf"/>
</dbReference>
<dbReference type="SUPFAM" id="SSF53335">
    <property type="entry name" value="S-adenosyl-L-methionine-dependent methyltransferases"/>
    <property type="match status" value="1"/>
</dbReference>
<reference evidence="3" key="1">
    <citation type="submission" date="2022-12" db="EMBL/GenBank/DDBJ databases">
        <title>Reference genome sequencing for broad-spectrum identification of bacterial and archaeal isolates by mass spectrometry.</title>
        <authorList>
            <person name="Sekiguchi Y."/>
            <person name="Tourlousse D.M."/>
        </authorList>
    </citation>
    <scope>NUCLEOTIDE SEQUENCE</scope>
    <source>
        <strain evidence="3">10succ1</strain>
    </source>
</reference>
<keyword evidence="4" id="KW-1185">Reference proteome</keyword>
<gene>
    <name evidence="3" type="ORF">PM10SUCC1_14340</name>
</gene>
<dbReference type="CDD" id="cd02440">
    <property type="entry name" value="AdoMet_MTases"/>
    <property type="match status" value="1"/>
</dbReference>
<protein>
    <recommendedName>
        <fullName evidence="2">Tellurite resistance methyltransferase TehB-like domain-containing protein</fullName>
    </recommendedName>
</protein>
<evidence type="ECO:0000313" key="4">
    <source>
        <dbReference type="Proteomes" id="UP001144471"/>
    </source>
</evidence>
<accession>A0A9W6GL26</accession>
<proteinExistence type="predicted"/>
<organism evidence="3 4">
    <name type="scientific">Propionigenium maris DSM 9537</name>
    <dbReference type="NCBI Taxonomy" id="1123000"/>
    <lineage>
        <taxon>Bacteria</taxon>
        <taxon>Fusobacteriati</taxon>
        <taxon>Fusobacteriota</taxon>
        <taxon>Fusobacteriia</taxon>
        <taxon>Fusobacteriales</taxon>
        <taxon>Fusobacteriaceae</taxon>
        <taxon>Propionigenium</taxon>
    </lineage>
</organism>
<dbReference type="GO" id="GO:0016740">
    <property type="term" value="F:transferase activity"/>
    <property type="evidence" value="ECO:0007669"/>
    <property type="project" value="UniProtKB-KW"/>
</dbReference>
<dbReference type="RefSeq" id="WP_281834733.1">
    <property type="nucleotide sequence ID" value="NZ_BSDY01000005.1"/>
</dbReference>
<dbReference type="Pfam" id="PF03848">
    <property type="entry name" value="TehB"/>
    <property type="match status" value="1"/>
</dbReference>
<dbReference type="PANTHER" id="PTHR43861:SF3">
    <property type="entry name" value="PUTATIVE (AFU_ORTHOLOGUE AFUA_2G14390)-RELATED"/>
    <property type="match status" value="1"/>
</dbReference>
<dbReference type="Gene3D" id="3.40.50.150">
    <property type="entry name" value="Vaccinia Virus protein VP39"/>
    <property type="match status" value="1"/>
</dbReference>
<comment type="caution">
    <text evidence="3">The sequence shown here is derived from an EMBL/GenBank/DDBJ whole genome shotgun (WGS) entry which is preliminary data.</text>
</comment>
<evidence type="ECO:0000256" key="1">
    <source>
        <dbReference type="ARBA" id="ARBA00022679"/>
    </source>
</evidence>
<keyword evidence="1" id="KW-0808">Transferase</keyword>
<dbReference type="EMBL" id="BSDY01000005">
    <property type="protein sequence ID" value="GLI55920.1"/>
    <property type="molecule type" value="Genomic_DNA"/>
</dbReference>
<dbReference type="PANTHER" id="PTHR43861">
    <property type="entry name" value="TRANS-ACONITATE 2-METHYLTRANSFERASE-RELATED"/>
    <property type="match status" value="1"/>
</dbReference>
<sequence length="176" mass="20210">MKRSQEEWDALFKKRIELLPPEDFLVEYQSLLKRPRVLDLACGDGRNAFYLAELGFQISAVDFSEVALNKINARSNSNIRTILGDLSKPEIIETLDSFDSIIINHFIPPREIFLHLLTKLNRGGHLLFTAFREDLEMSDLLSSCKGNISFLEAEAVVDKLYSNSWGEFRGLIFKKR</sequence>
<feature type="domain" description="Tellurite resistance methyltransferase TehB-like" evidence="2">
    <location>
        <begin position="11"/>
        <end position="124"/>
    </location>
</feature>